<comment type="caution">
    <text evidence="1">The sequence shown here is derived from an EMBL/GenBank/DDBJ whole genome shotgun (WGS) entry which is preliminary data.</text>
</comment>
<name>A0A7C3PDT1_9CYAN</name>
<gene>
    <name evidence="1" type="ORF">ENR64_04880</name>
</gene>
<reference evidence="1" key="1">
    <citation type="journal article" date="2020" name="mSystems">
        <title>Genome- and Community-Level Interaction Insights into Carbon Utilization and Element Cycling Functions of Hydrothermarchaeota in Hydrothermal Sediment.</title>
        <authorList>
            <person name="Zhou Z."/>
            <person name="Liu Y."/>
            <person name="Xu W."/>
            <person name="Pan J."/>
            <person name="Luo Z.H."/>
            <person name="Li M."/>
        </authorList>
    </citation>
    <scope>NUCLEOTIDE SEQUENCE [LARGE SCALE GENOMIC DNA]</scope>
    <source>
        <strain evidence="1">SpSt-418</strain>
    </source>
</reference>
<dbReference type="EMBL" id="DSRU01000054">
    <property type="protein sequence ID" value="HFM97099.1"/>
    <property type="molecule type" value="Genomic_DNA"/>
</dbReference>
<evidence type="ECO:0008006" key="2">
    <source>
        <dbReference type="Google" id="ProtNLM"/>
    </source>
</evidence>
<organism evidence="1">
    <name type="scientific">Oscillatoriales cyanobacterium SpSt-418</name>
    <dbReference type="NCBI Taxonomy" id="2282169"/>
    <lineage>
        <taxon>Bacteria</taxon>
        <taxon>Bacillati</taxon>
        <taxon>Cyanobacteriota</taxon>
        <taxon>Cyanophyceae</taxon>
        <taxon>Oscillatoriophycideae</taxon>
        <taxon>Oscillatoriales</taxon>
    </lineage>
</organism>
<protein>
    <recommendedName>
        <fullName evidence="2">PH domain-containing protein</fullName>
    </recommendedName>
</protein>
<accession>A0A7C3PDT1</accession>
<proteinExistence type="predicted"/>
<sequence>MFKVVSRTSSAEFDRWTDALEAAKALIPECRGLTEDIRIFLCDELIWLYSREHKYPKYIGAGTYNRLAQLFIQETLEDEQAAAEGKE</sequence>
<evidence type="ECO:0000313" key="1">
    <source>
        <dbReference type="EMBL" id="HFM97099.1"/>
    </source>
</evidence>
<dbReference type="AlphaFoldDB" id="A0A7C3PDT1"/>